<dbReference type="CDD" id="cd02440">
    <property type="entry name" value="AdoMet_MTases"/>
    <property type="match status" value="1"/>
</dbReference>
<dbReference type="InterPro" id="IPR013217">
    <property type="entry name" value="Methyltransf_12"/>
</dbReference>
<evidence type="ECO:0000259" key="1">
    <source>
        <dbReference type="Pfam" id="PF08242"/>
    </source>
</evidence>
<dbReference type="Proteomes" id="UP000287527">
    <property type="component" value="Unassembled WGS sequence"/>
</dbReference>
<evidence type="ECO:0000313" key="2">
    <source>
        <dbReference type="EMBL" id="RWX00062.1"/>
    </source>
</evidence>
<dbReference type="Pfam" id="PF08242">
    <property type="entry name" value="Methyltransf_12"/>
    <property type="match status" value="1"/>
</dbReference>
<feature type="domain" description="Methyltransferase type 12" evidence="1">
    <location>
        <begin position="35"/>
        <end position="130"/>
    </location>
</feature>
<dbReference type="GO" id="GO:0032259">
    <property type="term" value="P:methylation"/>
    <property type="evidence" value="ECO:0007669"/>
    <property type="project" value="UniProtKB-KW"/>
</dbReference>
<sequence>MKEYGGDELELFKHAHNWKSYYAGFFRHYLTGDVLEIGAGIGETTHSLCDGSQSSWTCVEPDPALIAEIELKKASGYLPSIVEVKTGLIDVLDHSALFDAIIYIDVLEHIKYDDQELIKASKHLKPGGWLVILVPAHNFLFTKFDKAIGHFRRYNKKMLKDAVPAELKNIELLYLDSVGLTASLANKYFLKQDYPELKQIKLWDSLMVPASRITDKILFHSLGKTVLGIWQKNS</sequence>
<name>A0A444H9V1_9FLAO</name>
<comment type="caution">
    <text evidence="2">The sequence shown here is derived from an EMBL/GenBank/DDBJ whole genome shotgun (WGS) entry which is preliminary data.</text>
</comment>
<protein>
    <submittedName>
        <fullName evidence="2">Class I SAM-dependent methyltransferase</fullName>
    </submittedName>
</protein>
<dbReference type="Gene3D" id="3.40.50.150">
    <property type="entry name" value="Vaccinia Virus protein VP39"/>
    <property type="match status" value="1"/>
</dbReference>
<keyword evidence="2" id="KW-0808">Transferase</keyword>
<accession>A0A444H9V1</accession>
<dbReference type="GO" id="GO:0008168">
    <property type="term" value="F:methyltransferase activity"/>
    <property type="evidence" value="ECO:0007669"/>
    <property type="project" value="UniProtKB-KW"/>
</dbReference>
<dbReference type="EMBL" id="SBII01000007">
    <property type="protein sequence ID" value="RWX00062.1"/>
    <property type="molecule type" value="Genomic_DNA"/>
</dbReference>
<dbReference type="AlphaFoldDB" id="A0A444H9V1"/>
<dbReference type="InterPro" id="IPR029063">
    <property type="entry name" value="SAM-dependent_MTases_sf"/>
</dbReference>
<evidence type="ECO:0000313" key="3">
    <source>
        <dbReference type="Proteomes" id="UP000287527"/>
    </source>
</evidence>
<keyword evidence="2" id="KW-0489">Methyltransferase</keyword>
<dbReference type="SUPFAM" id="SSF53335">
    <property type="entry name" value="S-adenosyl-L-methionine-dependent methyltransferases"/>
    <property type="match status" value="1"/>
</dbReference>
<gene>
    <name evidence="2" type="ORF">EPI11_10995</name>
</gene>
<reference evidence="2 3" key="1">
    <citation type="submission" date="2019-01" db="EMBL/GenBank/DDBJ databases">
        <title>Flavobacterium sp. nov.,isolated from freshwater.</title>
        <authorList>
            <person name="Zhang R."/>
            <person name="Du Z.-J."/>
        </authorList>
    </citation>
    <scope>NUCLEOTIDE SEQUENCE [LARGE SCALE GENOMIC DNA]</scope>
    <source>
        <strain evidence="2 3">1E403</strain>
    </source>
</reference>
<dbReference type="RefSeq" id="WP_128390019.1">
    <property type="nucleotide sequence ID" value="NZ_SBII01000007.1"/>
</dbReference>
<keyword evidence="3" id="KW-1185">Reference proteome</keyword>
<organism evidence="2 3">
    <name type="scientific">Flavobacterium cerinum</name>
    <dbReference type="NCBI Taxonomy" id="2502784"/>
    <lineage>
        <taxon>Bacteria</taxon>
        <taxon>Pseudomonadati</taxon>
        <taxon>Bacteroidota</taxon>
        <taxon>Flavobacteriia</taxon>
        <taxon>Flavobacteriales</taxon>
        <taxon>Flavobacteriaceae</taxon>
        <taxon>Flavobacterium</taxon>
    </lineage>
</organism>
<proteinExistence type="predicted"/>
<dbReference type="OrthoDB" id="1524727at2"/>